<comment type="caution">
    <text evidence="5">The sequence shown here is derived from an EMBL/GenBank/DDBJ whole genome shotgun (WGS) entry which is preliminary data.</text>
</comment>
<keyword evidence="6" id="KW-1185">Reference proteome</keyword>
<dbReference type="GO" id="GO:0005634">
    <property type="term" value="C:nucleus"/>
    <property type="evidence" value="ECO:0007669"/>
    <property type="project" value="UniProtKB-SubCell"/>
</dbReference>
<feature type="domain" description="BESS" evidence="4">
    <location>
        <begin position="206"/>
        <end position="245"/>
    </location>
</feature>
<dbReference type="InterPro" id="IPR006578">
    <property type="entry name" value="MADF-dom"/>
</dbReference>
<dbReference type="OrthoDB" id="7470341at2759"/>
<feature type="region of interest" description="Disordered" evidence="2">
    <location>
        <begin position="245"/>
        <end position="270"/>
    </location>
</feature>
<dbReference type="InterPro" id="IPR039353">
    <property type="entry name" value="TF_Adf1"/>
</dbReference>
<dbReference type="PANTHER" id="PTHR12243:SF67">
    <property type="entry name" value="COREPRESSOR OF PANGOLIN, ISOFORM A-RELATED"/>
    <property type="match status" value="1"/>
</dbReference>
<dbReference type="Pfam" id="PF10545">
    <property type="entry name" value="MADF_DNA_bdg"/>
    <property type="match status" value="1"/>
</dbReference>
<dbReference type="SMART" id="SM00595">
    <property type="entry name" value="MADF"/>
    <property type="match status" value="1"/>
</dbReference>
<evidence type="ECO:0000313" key="5">
    <source>
        <dbReference type="EMBL" id="CAG4951572.1"/>
    </source>
</evidence>
<reference evidence="5" key="1">
    <citation type="submission" date="2021-04" db="EMBL/GenBank/DDBJ databases">
        <authorList>
            <person name="Tunstrom K."/>
        </authorList>
    </citation>
    <scope>NUCLEOTIDE SEQUENCE</scope>
</reference>
<proteinExistence type="predicted"/>
<dbReference type="PROSITE" id="PS51031">
    <property type="entry name" value="BESS"/>
    <property type="match status" value="1"/>
</dbReference>
<dbReference type="AlphaFoldDB" id="A0A8S3WC00"/>
<dbReference type="GO" id="GO:0005667">
    <property type="term" value="C:transcription regulator complex"/>
    <property type="evidence" value="ECO:0007669"/>
    <property type="project" value="TreeGrafter"/>
</dbReference>
<dbReference type="PROSITE" id="PS51029">
    <property type="entry name" value="MADF"/>
    <property type="match status" value="1"/>
</dbReference>
<evidence type="ECO:0000256" key="2">
    <source>
        <dbReference type="SAM" id="MobiDB-lite"/>
    </source>
</evidence>
<protein>
    <submittedName>
        <fullName evidence="5">(apollo) hypothetical protein</fullName>
    </submittedName>
</protein>
<gene>
    <name evidence="5" type="ORF">PAPOLLO_LOCUS4439</name>
</gene>
<dbReference type="EMBL" id="CAJQZP010000260">
    <property type="protein sequence ID" value="CAG4951572.1"/>
    <property type="molecule type" value="Genomic_DNA"/>
</dbReference>
<evidence type="ECO:0000256" key="1">
    <source>
        <dbReference type="PROSITE-ProRule" id="PRU00371"/>
    </source>
</evidence>
<feature type="compositionally biased region" description="Polar residues" evidence="2">
    <location>
        <begin position="122"/>
        <end position="163"/>
    </location>
</feature>
<dbReference type="GO" id="GO:0003677">
    <property type="term" value="F:DNA binding"/>
    <property type="evidence" value="ECO:0007669"/>
    <property type="project" value="InterPro"/>
</dbReference>
<dbReference type="GO" id="GO:0006357">
    <property type="term" value="P:regulation of transcription by RNA polymerase II"/>
    <property type="evidence" value="ECO:0007669"/>
    <property type="project" value="TreeGrafter"/>
</dbReference>
<accession>A0A8S3WC00</accession>
<dbReference type="PANTHER" id="PTHR12243">
    <property type="entry name" value="MADF DOMAIN TRANSCRIPTION FACTOR"/>
    <property type="match status" value="1"/>
</dbReference>
<comment type="subcellular location">
    <subcellularLocation>
        <location evidence="1">Nucleus</location>
    </subcellularLocation>
</comment>
<evidence type="ECO:0000259" key="3">
    <source>
        <dbReference type="PROSITE" id="PS51029"/>
    </source>
</evidence>
<keyword evidence="1" id="KW-0539">Nucleus</keyword>
<name>A0A8S3WC00_PARAO</name>
<evidence type="ECO:0000259" key="4">
    <source>
        <dbReference type="PROSITE" id="PS51031"/>
    </source>
</evidence>
<feature type="domain" description="MADF" evidence="3">
    <location>
        <begin position="11"/>
        <end position="113"/>
    </location>
</feature>
<feature type="region of interest" description="Disordered" evidence="2">
    <location>
        <begin position="120"/>
        <end position="171"/>
    </location>
</feature>
<sequence length="284" mass="31925">MTAASNVQTERVIQEVRLRPCLWNLRDNSYKNKDAKLKAWKDVCEVVCPNFGDSSGEEKKQIEKAVQLRWKTARDAYMKCRANLKTSKSGSAGGVKKKYIFFDIMTFLEDTKDFEPTHESMALTSSQTSQNVASTSSQNSQSILPITTTPDLPSTEETFQTPVLASPKPWQRKKKRCMTDFESQLLKILEKNETSTTNFASSTALKDDDCSFFNSLAPIINDFDNYKKLLFRTRILELAMEIRGPAMNSPSTSASTATNDLPHLSGSDVDESLESWQHGDYTAL</sequence>
<dbReference type="Proteomes" id="UP000691718">
    <property type="component" value="Unassembled WGS sequence"/>
</dbReference>
<evidence type="ECO:0000313" key="6">
    <source>
        <dbReference type="Proteomes" id="UP000691718"/>
    </source>
</evidence>
<organism evidence="5 6">
    <name type="scientific">Parnassius apollo</name>
    <name type="common">Apollo butterfly</name>
    <name type="synonym">Papilio apollo</name>
    <dbReference type="NCBI Taxonomy" id="110799"/>
    <lineage>
        <taxon>Eukaryota</taxon>
        <taxon>Metazoa</taxon>
        <taxon>Ecdysozoa</taxon>
        <taxon>Arthropoda</taxon>
        <taxon>Hexapoda</taxon>
        <taxon>Insecta</taxon>
        <taxon>Pterygota</taxon>
        <taxon>Neoptera</taxon>
        <taxon>Endopterygota</taxon>
        <taxon>Lepidoptera</taxon>
        <taxon>Glossata</taxon>
        <taxon>Ditrysia</taxon>
        <taxon>Papilionoidea</taxon>
        <taxon>Papilionidae</taxon>
        <taxon>Parnassiinae</taxon>
        <taxon>Parnassini</taxon>
        <taxon>Parnassius</taxon>
        <taxon>Parnassius</taxon>
    </lineage>
</organism>
<dbReference type="InterPro" id="IPR004210">
    <property type="entry name" value="BESS_motif"/>
</dbReference>